<gene>
    <name evidence="4" type="ORF">DCAR_0832858</name>
</gene>
<dbReference type="Gene3D" id="3.40.50.300">
    <property type="entry name" value="P-loop containing nucleotide triphosphate hydrolases"/>
    <property type="match status" value="1"/>
</dbReference>
<protein>
    <recommendedName>
        <fullName evidence="3">Sulfotransferase</fullName>
        <ecNumber evidence="3">2.8.2.-</ecNumber>
    </recommendedName>
</protein>
<dbReference type="OrthoDB" id="205623at2759"/>
<dbReference type="PANTHER" id="PTHR11783">
    <property type="entry name" value="SULFOTRANSFERASE SULT"/>
    <property type="match status" value="1"/>
</dbReference>
<dbReference type="Pfam" id="PF00685">
    <property type="entry name" value="Sulfotransfer_1"/>
    <property type="match status" value="1"/>
</dbReference>
<reference evidence="4" key="1">
    <citation type="journal article" date="2016" name="Nat. Genet.">
        <title>A high-quality carrot genome assembly provides new insights into carotenoid accumulation and asterid genome evolution.</title>
        <authorList>
            <person name="Iorizzo M."/>
            <person name="Ellison S."/>
            <person name="Senalik D."/>
            <person name="Zeng P."/>
            <person name="Satapoomin P."/>
            <person name="Huang J."/>
            <person name="Bowman M."/>
            <person name="Iovene M."/>
            <person name="Sanseverino W."/>
            <person name="Cavagnaro P."/>
            <person name="Yildiz M."/>
            <person name="Macko-Podgorni A."/>
            <person name="Moranska E."/>
            <person name="Grzebelus E."/>
            <person name="Grzebelus D."/>
            <person name="Ashrafi H."/>
            <person name="Zheng Z."/>
            <person name="Cheng S."/>
            <person name="Spooner D."/>
            <person name="Van Deynze A."/>
            <person name="Simon P."/>
        </authorList>
    </citation>
    <scope>NUCLEOTIDE SEQUENCE</scope>
    <source>
        <tissue evidence="4">Leaf</tissue>
    </source>
</reference>
<dbReference type="SUPFAM" id="SSF52540">
    <property type="entry name" value="P-loop containing nucleoside triphosphate hydrolases"/>
    <property type="match status" value="1"/>
</dbReference>
<evidence type="ECO:0000256" key="3">
    <source>
        <dbReference type="RuleBase" id="RU361155"/>
    </source>
</evidence>
<dbReference type="EMBL" id="CP093350">
    <property type="protein sequence ID" value="WOH13348.1"/>
    <property type="molecule type" value="Genomic_DNA"/>
</dbReference>
<reference evidence="4" key="2">
    <citation type="submission" date="2022-03" db="EMBL/GenBank/DDBJ databases">
        <title>Draft title - Genomic analysis of global carrot germplasm unveils the trajectory of domestication and the origin of high carotenoid orange carrot.</title>
        <authorList>
            <person name="Iorizzo M."/>
            <person name="Ellison S."/>
            <person name="Senalik D."/>
            <person name="Macko-Podgorni A."/>
            <person name="Grzebelus D."/>
            <person name="Bostan H."/>
            <person name="Rolling W."/>
            <person name="Curaba J."/>
            <person name="Simon P."/>
        </authorList>
    </citation>
    <scope>NUCLEOTIDE SEQUENCE</scope>
    <source>
        <tissue evidence="4">Leaf</tissue>
    </source>
</reference>
<dbReference type="EC" id="2.8.2.-" evidence="3"/>
<dbReference type="AlphaFoldDB" id="A0A175YSC4"/>
<dbReference type="GO" id="GO:0008146">
    <property type="term" value="F:sulfotransferase activity"/>
    <property type="evidence" value="ECO:0007669"/>
    <property type="project" value="InterPro"/>
</dbReference>
<keyword evidence="2 3" id="KW-0808">Transferase</keyword>
<evidence type="ECO:0000256" key="2">
    <source>
        <dbReference type="ARBA" id="ARBA00022679"/>
    </source>
</evidence>
<evidence type="ECO:0000313" key="4">
    <source>
        <dbReference type="EMBL" id="WOH13348.1"/>
    </source>
</evidence>
<evidence type="ECO:0000256" key="1">
    <source>
        <dbReference type="ARBA" id="ARBA00005771"/>
    </source>
</evidence>
<accession>A0A175YSC4</accession>
<proteinExistence type="inferred from homology"/>
<dbReference type="KEGG" id="dcr:108198543"/>
<dbReference type="InterPro" id="IPR027417">
    <property type="entry name" value="P-loop_NTPase"/>
</dbReference>
<dbReference type="Proteomes" id="UP000077755">
    <property type="component" value="Chromosome 8"/>
</dbReference>
<evidence type="ECO:0000313" key="5">
    <source>
        <dbReference type="Proteomes" id="UP000077755"/>
    </source>
</evidence>
<dbReference type="OMA" id="THMPHEL"/>
<dbReference type="InterPro" id="IPR000863">
    <property type="entry name" value="Sulfotransferase_dom"/>
</dbReference>
<keyword evidence="5" id="KW-1185">Reference proteome</keyword>
<organism evidence="4 5">
    <name type="scientific">Daucus carota subsp. sativus</name>
    <name type="common">Carrot</name>
    <dbReference type="NCBI Taxonomy" id="79200"/>
    <lineage>
        <taxon>Eukaryota</taxon>
        <taxon>Viridiplantae</taxon>
        <taxon>Streptophyta</taxon>
        <taxon>Embryophyta</taxon>
        <taxon>Tracheophyta</taxon>
        <taxon>Spermatophyta</taxon>
        <taxon>Magnoliopsida</taxon>
        <taxon>eudicotyledons</taxon>
        <taxon>Gunneridae</taxon>
        <taxon>Pentapetalae</taxon>
        <taxon>asterids</taxon>
        <taxon>campanulids</taxon>
        <taxon>Apiales</taxon>
        <taxon>Apiaceae</taxon>
        <taxon>Apioideae</taxon>
        <taxon>Scandiceae</taxon>
        <taxon>Daucinae</taxon>
        <taxon>Daucus</taxon>
        <taxon>Daucus sect. Daucus</taxon>
    </lineage>
</organism>
<dbReference type="Gramene" id="KZM85832">
    <property type="protein sequence ID" value="KZM85832"/>
    <property type="gene ID" value="DCAR_026746"/>
</dbReference>
<sequence>MALPPLKSSFIYDGCKNPEKSQQNFQEIISKAPNNSEWFAFSDLYEYQGFWFTPKFLEGTILAQEQFKPQLNDIILCSYPRTGTTWLKSLSFAIINRSNSDSLINPVNPLHSVMPHDCVPFLEVDLFQQKTIKYYPKIPLLATHLPYSSLPQPVIDSTCKLVYICRDPKDVFVSLWHFLGNVKGKETNTDEFSLQKGFDLFCNGVSLHGPYWDHVLGYWRASLEWPEKIFFIKYEDLKKKTSIHVKRLAEFMGYPFSLDEQREGVVEKIIEMCDFNNLRNLEVNKKGEYAIFESVVVQNQKYFRKGEVGDWKNYLSADMQERLNCIVDQKLQGSGLTLC</sequence>
<name>A0A175YSC4_DAUCS</name>
<comment type="similarity">
    <text evidence="1 3">Belongs to the sulfotransferase 1 family.</text>
</comment>